<reference evidence="5 7" key="1">
    <citation type="submission" date="2017-06" db="EMBL/GenBank/DDBJ databases">
        <title>Draft genome sequence of Fusobacterium nucleatum subsp. polymorphum KCOM 1260 (=ChDC F218).</title>
        <authorList>
            <person name="Kook J.-K."/>
            <person name="Park S.-N."/>
            <person name="Lim Y.K."/>
            <person name="Roh H."/>
        </authorList>
    </citation>
    <scope>NUCLEOTIDE SEQUENCE [LARGE SCALE GENOMIC DNA]</scope>
    <source>
        <strain evidence="5">KCOM 1260</strain>
        <strain evidence="7">KCOM 1260 (ChDC F218)</strain>
    </source>
</reference>
<dbReference type="GO" id="GO:0055085">
    <property type="term" value="P:transmembrane transport"/>
    <property type="evidence" value="ECO:0007669"/>
    <property type="project" value="UniProtKB-ARBA"/>
</dbReference>
<dbReference type="InterPro" id="IPR003593">
    <property type="entry name" value="AAA+_ATPase"/>
</dbReference>
<dbReference type="SUPFAM" id="SSF52540">
    <property type="entry name" value="P-loop containing nucleoside triphosphate hydrolases"/>
    <property type="match status" value="1"/>
</dbReference>
<evidence type="ECO:0000256" key="2">
    <source>
        <dbReference type="ARBA" id="ARBA00022741"/>
    </source>
</evidence>
<dbReference type="Pfam" id="PF08352">
    <property type="entry name" value="oligo_HPY"/>
    <property type="match status" value="1"/>
</dbReference>
<dbReference type="GO" id="GO:0016887">
    <property type="term" value="F:ATP hydrolysis activity"/>
    <property type="evidence" value="ECO:0007669"/>
    <property type="project" value="InterPro"/>
</dbReference>
<evidence type="ECO:0000259" key="4">
    <source>
        <dbReference type="PROSITE" id="PS50893"/>
    </source>
</evidence>
<dbReference type="PANTHER" id="PTHR43776:SF8">
    <property type="entry name" value="ABC TRANSPORTER, ATP-BINDING PROTEIN"/>
    <property type="match status" value="1"/>
</dbReference>
<evidence type="ECO:0000256" key="3">
    <source>
        <dbReference type="ARBA" id="ARBA00022840"/>
    </source>
</evidence>
<protein>
    <submittedName>
        <fullName evidence="5">Peptide ABC transporter ATP-binding protein</fullName>
    </submittedName>
</protein>
<keyword evidence="2" id="KW-0547">Nucleotide-binding</keyword>
<evidence type="ECO:0000313" key="6">
    <source>
        <dbReference type="EMBL" id="PHI04516.1"/>
    </source>
</evidence>
<reference evidence="6 8" key="2">
    <citation type="submission" date="2017-06" db="EMBL/GenBank/DDBJ databases">
        <title>Draft genome sequence of Fusobacterium nucleatum subsp. polymorphum KCOM 1267 (=ChDC F290).</title>
        <authorList>
            <person name="Kook J.-K."/>
            <person name="Park S.-N."/>
            <person name="Lim Y.K."/>
            <person name="Roh H."/>
        </authorList>
    </citation>
    <scope>NUCLEOTIDE SEQUENCE [LARGE SCALE GENOMIC DNA]</scope>
    <source>
        <strain evidence="6">KCOM 1267</strain>
        <strain evidence="8">KCOM 1267(ChDC F290)</strain>
    </source>
</reference>
<dbReference type="InterPro" id="IPR050319">
    <property type="entry name" value="ABC_transp_ATP-bind"/>
</dbReference>
<dbReference type="PANTHER" id="PTHR43776">
    <property type="entry name" value="TRANSPORT ATP-BINDING PROTEIN"/>
    <property type="match status" value="1"/>
</dbReference>
<dbReference type="SMART" id="SM00382">
    <property type="entry name" value="AAA"/>
    <property type="match status" value="1"/>
</dbReference>
<dbReference type="InterPro" id="IPR017871">
    <property type="entry name" value="ABC_transporter-like_CS"/>
</dbReference>
<proteinExistence type="predicted"/>
<evidence type="ECO:0000313" key="8">
    <source>
        <dbReference type="Proteomes" id="UP000221504"/>
    </source>
</evidence>
<keyword evidence="3 5" id="KW-0067">ATP-binding</keyword>
<dbReference type="Pfam" id="PF00005">
    <property type="entry name" value="ABC_tran"/>
    <property type="match status" value="1"/>
</dbReference>
<dbReference type="GO" id="GO:0005524">
    <property type="term" value="F:ATP binding"/>
    <property type="evidence" value="ECO:0007669"/>
    <property type="project" value="UniProtKB-KW"/>
</dbReference>
<feature type="domain" description="ABC transporter" evidence="4">
    <location>
        <begin position="27"/>
        <end position="271"/>
    </location>
</feature>
<dbReference type="InterPro" id="IPR027417">
    <property type="entry name" value="P-loop_NTPase"/>
</dbReference>
<keyword evidence="1" id="KW-0813">Transport</keyword>
<dbReference type="Proteomes" id="UP000221504">
    <property type="component" value="Unassembled WGS sequence"/>
</dbReference>
<dbReference type="AlphaFoldDB" id="A0A1Z3CL61"/>
<dbReference type="Gene3D" id="3.40.50.300">
    <property type="entry name" value="P-loop containing nucleotide triphosphate hydrolases"/>
    <property type="match status" value="1"/>
</dbReference>
<dbReference type="InterPro" id="IPR003439">
    <property type="entry name" value="ABC_transporter-like_ATP-bd"/>
</dbReference>
<dbReference type="CDD" id="cd03257">
    <property type="entry name" value="ABC_NikE_OppD_transporters"/>
    <property type="match status" value="1"/>
</dbReference>
<sequence length="342" mass="38788">MITQKNCLKQFLKWMVRDLSKDNELILEARNVTKQFKVSKNNTLTACDNINLSMYKGKTLGIVGESGCGKSTFLRMLMNLEPISSGEIFYKGRDISKFSKDEIWESRQHIQMVYQDPGASFNPRMKVVDILTEPLINYDRLKKEDKEKKAIELLEMVDLPADFIHKYPQNMSGGQKQRIGIARALSLEPEVLVCDEATSALDVSIQKNIIELLVKLQKERDLCIVFICHDIALLQAFAHEIAVMYLGNVLEVLPGDKLKDTAYHPYTKALLSSLFSINMNFSEKIASIEGDVPSPINLPSGCVFQGRCKFVKDKCKGQKPILEDIEAKHKVACYFTKEINNL</sequence>
<dbReference type="Proteomes" id="UP000196759">
    <property type="component" value="Chromosome"/>
</dbReference>
<dbReference type="PROSITE" id="PS00211">
    <property type="entry name" value="ABC_TRANSPORTER_1"/>
    <property type="match status" value="1"/>
</dbReference>
<dbReference type="EMBL" id="CP021934">
    <property type="protein sequence ID" value="ASC03476.1"/>
    <property type="molecule type" value="Genomic_DNA"/>
</dbReference>
<name>A0A1Z3CL61_FUSNP</name>
<dbReference type="EMBL" id="NIRM01000003">
    <property type="protein sequence ID" value="PHI04516.1"/>
    <property type="molecule type" value="Genomic_DNA"/>
</dbReference>
<dbReference type="RefSeq" id="WP_088337602.1">
    <property type="nucleotide sequence ID" value="NZ_CP077154.1"/>
</dbReference>
<evidence type="ECO:0000313" key="5">
    <source>
        <dbReference type="EMBL" id="ASC03476.1"/>
    </source>
</evidence>
<organism evidence="5 7">
    <name type="scientific">Fusobacterium nucleatum subsp. polymorphum</name>
    <name type="common">Fusobacterium polymorphum</name>
    <dbReference type="NCBI Taxonomy" id="76857"/>
    <lineage>
        <taxon>Bacteria</taxon>
        <taxon>Fusobacteriati</taxon>
        <taxon>Fusobacteriota</taxon>
        <taxon>Fusobacteriia</taxon>
        <taxon>Fusobacteriales</taxon>
        <taxon>Fusobacteriaceae</taxon>
        <taxon>Fusobacterium</taxon>
    </lineage>
</organism>
<dbReference type="PROSITE" id="PS50893">
    <property type="entry name" value="ABC_TRANSPORTER_2"/>
    <property type="match status" value="1"/>
</dbReference>
<dbReference type="InterPro" id="IPR013563">
    <property type="entry name" value="Oligopep_ABC_C"/>
</dbReference>
<evidence type="ECO:0000313" key="7">
    <source>
        <dbReference type="Proteomes" id="UP000196759"/>
    </source>
</evidence>
<dbReference type="NCBIfam" id="TIGR01727">
    <property type="entry name" value="oligo_HPY"/>
    <property type="match status" value="1"/>
</dbReference>
<dbReference type="GO" id="GO:0015833">
    <property type="term" value="P:peptide transport"/>
    <property type="evidence" value="ECO:0007669"/>
    <property type="project" value="InterPro"/>
</dbReference>
<keyword evidence="7" id="KW-1185">Reference proteome</keyword>
<gene>
    <name evidence="5" type="ORF">CBG50_09385</name>
    <name evidence="6" type="ORF">CBG52_10735</name>
</gene>
<dbReference type="FunFam" id="3.40.50.300:FF:000016">
    <property type="entry name" value="Oligopeptide ABC transporter ATP-binding component"/>
    <property type="match status" value="1"/>
</dbReference>
<evidence type="ECO:0000256" key="1">
    <source>
        <dbReference type="ARBA" id="ARBA00022448"/>
    </source>
</evidence>
<accession>A0A1Z3CL61</accession>